<accession>A0A6A6EIX5</accession>
<organism evidence="1 2">
    <name type="scientific">Zopfia rhizophila CBS 207.26</name>
    <dbReference type="NCBI Taxonomy" id="1314779"/>
    <lineage>
        <taxon>Eukaryota</taxon>
        <taxon>Fungi</taxon>
        <taxon>Dikarya</taxon>
        <taxon>Ascomycota</taxon>
        <taxon>Pezizomycotina</taxon>
        <taxon>Dothideomycetes</taxon>
        <taxon>Dothideomycetes incertae sedis</taxon>
        <taxon>Zopfiaceae</taxon>
        <taxon>Zopfia</taxon>
    </lineage>
</organism>
<evidence type="ECO:0000313" key="2">
    <source>
        <dbReference type="Proteomes" id="UP000800200"/>
    </source>
</evidence>
<proteinExistence type="predicted"/>
<keyword evidence="2" id="KW-1185">Reference proteome</keyword>
<dbReference type="EMBL" id="ML994618">
    <property type="protein sequence ID" value="KAF2190609.1"/>
    <property type="molecule type" value="Genomic_DNA"/>
</dbReference>
<name>A0A6A6EIX5_9PEZI</name>
<sequence length="251" mass="26810">MTVVISCFHQGPPGVIKSEAQRSGYAKALCVAEQATSRNTASKDASQAMHDGCTRGLMVVSAESGGTFISRAPYIAVIVAITTRCIHPLGVSLPGRKLRGPRVCVAHARLSSHIHPSCLLPQRRGRSLSICSAPSLARLDATLWACGVLSVERLFYLGEPAWQMKGRADGWTTRDGAKCTERRPKPARSAVLSIQRSLQPPTASFAGARRDRRHTLSLSVGSAGPLCDAIRSAREDCRLVAALAAGCGRWL</sequence>
<dbReference type="AlphaFoldDB" id="A0A6A6EIX5"/>
<gene>
    <name evidence="1" type="ORF">K469DRAFT_388928</name>
</gene>
<dbReference type="Proteomes" id="UP000800200">
    <property type="component" value="Unassembled WGS sequence"/>
</dbReference>
<reference evidence="1" key="1">
    <citation type="journal article" date="2020" name="Stud. Mycol.">
        <title>101 Dothideomycetes genomes: a test case for predicting lifestyles and emergence of pathogens.</title>
        <authorList>
            <person name="Haridas S."/>
            <person name="Albert R."/>
            <person name="Binder M."/>
            <person name="Bloem J."/>
            <person name="Labutti K."/>
            <person name="Salamov A."/>
            <person name="Andreopoulos B."/>
            <person name="Baker S."/>
            <person name="Barry K."/>
            <person name="Bills G."/>
            <person name="Bluhm B."/>
            <person name="Cannon C."/>
            <person name="Castanera R."/>
            <person name="Culley D."/>
            <person name="Daum C."/>
            <person name="Ezra D."/>
            <person name="Gonzalez J."/>
            <person name="Henrissat B."/>
            <person name="Kuo A."/>
            <person name="Liang C."/>
            <person name="Lipzen A."/>
            <person name="Lutzoni F."/>
            <person name="Magnuson J."/>
            <person name="Mondo S."/>
            <person name="Nolan M."/>
            <person name="Ohm R."/>
            <person name="Pangilinan J."/>
            <person name="Park H.-J."/>
            <person name="Ramirez L."/>
            <person name="Alfaro M."/>
            <person name="Sun H."/>
            <person name="Tritt A."/>
            <person name="Yoshinaga Y."/>
            <person name="Zwiers L.-H."/>
            <person name="Turgeon B."/>
            <person name="Goodwin S."/>
            <person name="Spatafora J."/>
            <person name="Crous P."/>
            <person name="Grigoriev I."/>
        </authorList>
    </citation>
    <scope>NUCLEOTIDE SEQUENCE</scope>
    <source>
        <strain evidence="1">CBS 207.26</strain>
    </source>
</reference>
<protein>
    <submittedName>
        <fullName evidence="1">Uncharacterized protein</fullName>
    </submittedName>
</protein>
<evidence type="ECO:0000313" key="1">
    <source>
        <dbReference type="EMBL" id="KAF2190609.1"/>
    </source>
</evidence>